<dbReference type="RefSeq" id="WP_271788563.1">
    <property type="nucleotide sequence ID" value="NZ_CAMXCJ010000002.1"/>
</dbReference>
<name>A0A9W4TPI1_9PROT</name>
<accession>A0A9W4TPI1</accession>
<dbReference type="InterPro" id="IPR058532">
    <property type="entry name" value="YjbR/MT2646/Rv2570-like"/>
</dbReference>
<sequence>MNRQNLFAHAKEHFGTIPDYPWIKFPDYAVLRHCKNRKWYGLLMNVSGIKLGLKSEDRIDILNVKVDPEYSYFLQQKPDIFPAYHMNREHWVSVLLNGNVSDDEIYLLLQQSFDLTG</sequence>
<dbReference type="EMBL" id="CAMXCS010000001">
    <property type="protein sequence ID" value="CAI3923754.1"/>
    <property type="molecule type" value="Genomic_DNA"/>
</dbReference>
<dbReference type="Pfam" id="PF04237">
    <property type="entry name" value="YjbR"/>
    <property type="match status" value="1"/>
</dbReference>
<gene>
    <name evidence="1" type="ORF">R53529_LOCUS100</name>
    <name evidence="2" type="ORF">R53530_LOCUS1530</name>
</gene>
<evidence type="ECO:0000313" key="4">
    <source>
        <dbReference type="Proteomes" id="UP001154259"/>
    </source>
</evidence>
<dbReference type="PANTHER" id="PTHR35145">
    <property type="entry name" value="CYTOPLASMIC PROTEIN-RELATED"/>
    <property type="match status" value="1"/>
</dbReference>
<evidence type="ECO:0000313" key="2">
    <source>
        <dbReference type="EMBL" id="CAI3946069.1"/>
    </source>
</evidence>
<dbReference type="Proteomes" id="UP001154255">
    <property type="component" value="Unassembled WGS sequence"/>
</dbReference>
<dbReference type="EMBL" id="CAMXCM010000003">
    <property type="protein sequence ID" value="CAI3946069.1"/>
    <property type="molecule type" value="Genomic_DNA"/>
</dbReference>
<reference evidence="2" key="1">
    <citation type="submission" date="2022-10" db="EMBL/GenBank/DDBJ databases">
        <authorList>
            <person name="Botero Cardona J."/>
        </authorList>
    </citation>
    <scope>NUCLEOTIDE SEQUENCE</scope>
    <source>
        <strain evidence="2">LMG 31819</strain>
        <strain evidence="1">R-53529</strain>
    </source>
</reference>
<dbReference type="InterPro" id="IPR038056">
    <property type="entry name" value="YjbR-like_sf"/>
</dbReference>
<dbReference type="Proteomes" id="UP001154259">
    <property type="component" value="Unassembled WGS sequence"/>
</dbReference>
<protein>
    <submittedName>
        <fullName evidence="1 2">MmcQ/YjbR family (MmcQ)</fullName>
    </submittedName>
</protein>
<evidence type="ECO:0000313" key="1">
    <source>
        <dbReference type="EMBL" id="CAI3923754.1"/>
    </source>
</evidence>
<comment type="caution">
    <text evidence="2">The sequence shown here is derived from an EMBL/GenBank/DDBJ whole genome shotgun (WGS) entry which is preliminary data.</text>
</comment>
<dbReference type="SUPFAM" id="SSF142906">
    <property type="entry name" value="YjbR-like"/>
    <property type="match status" value="1"/>
</dbReference>
<dbReference type="InterPro" id="IPR007351">
    <property type="entry name" value="YjbR"/>
</dbReference>
<dbReference type="AlphaFoldDB" id="A0A9W4TPI1"/>
<dbReference type="Gene3D" id="3.90.1150.30">
    <property type="match status" value="1"/>
</dbReference>
<organism evidence="2 3">
    <name type="scientific">Commensalibacter communis</name>
    <dbReference type="NCBI Taxonomy" id="2972786"/>
    <lineage>
        <taxon>Bacteria</taxon>
        <taxon>Pseudomonadati</taxon>
        <taxon>Pseudomonadota</taxon>
        <taxon>Alphaproteobacteria</taxon>
        <taxon>Acetobacterales</taxon>
        <taxon>Acetobacteraceae</taxon>
    </lineage>
</organism>
<evidence type="ECO:0000313" key="3">
    <source>
        <dbReference type="Proteomes" id="UP001154255"/>
    </source>
</evidence>
<dbReference type="PANTHER" id="PTHR35145:SF1">
    <property type="entry name" value="CYTOPLASMIC PROTEIN"/>
    <property type="match status" value="1"/>
</dbReference>
<keyword evidence="4" id="KW-1185">Reference proteome</keyword>
<proteinExistence type="predicted"/>